<evidence type="ECO:0000256" key="10">
    <source>
        <dbReference type="RuleBase" id="RU004070"/>
    </source>
</evidence>
<keyword evidence="8 10" id="KW-0238">DNA-binding</keyword>
<keyword evidence="3 11" id="KW-0235">DNA replication</keyword>
<evidence type="ECO:0000256" key="2">
    <source>
        <dbReference type="ARBA" id="ARBA00008010"/>
    </source>
</evidence>
<evidence type="ECO:0000256" key="3">
    <source>
        <dbReference type="ARBA" id="ARBA00022705"/>
    </source>
</evidence>
<feature type="domain" description="MCM C-terminal AAA(+) ATPase" evidence="13">
    <location>
        <begin position="304"/>
        <end position="510"/>
    </location>
</feature>
<evidence type="ECO:0000313" key="14">
    <source>
        <dbReference type="EMBL" id="KAG5184700.1"/>
    </source>
</evidence>
<dbReference type="SMART" id="SM00382">
    <property type="entry name" value="AAA"/>
    <property type="match status" value="1"/>
</dbReference>
<keyword evidence="7 10" id="KW-0067">ATP-binding</keyword>
<dbReference type="SUPFAM" id="SSF52540">
    <property type="entry name" value="P-loop containing nucleoside triphosphate hydrolases"/>
    <property type="match status" value="1"/>
</dbReference>
<dbReference type="GO" id="GO:0000727">
    <property type="term" value="P:double-strand break repair via break-induced replication"/>
    <property type="evidence" value="ECO:0007669"/>
    <property type="project" value="TreeGrafter"/>
</dbReference>
<evidence type="ECO:0000259" key="13">
    <source>
        <dbReference type="PROSITE" id="PS50051"/>
    </source>
</evidence>
<evidence type="ECO:0000256" key="5">
    <source>
        <dbReference type="ARBA" id="ARBA00022801"/>
    </source>
</evidence>
<evidence type="ECO:0000256" key="8">
    <source>
        <dbReference type="ARBA" id="ARBA00023125"/>
    </source>
</evidence>
<dbReference type="InterPro" id="IPR018525">
    <property type="entry name" value="MCM_CS"/>
</dbReference>
<dbReference type="InterPro" id="IPR003593">
    <property type="entry name" value="AAA+_ATPase"/>
</dbReference>
<feature type="region of interest" description="Disordered" evidence="12">
    <location>
        <begin position="667"/>
        <end position="731"/>
    </location>
</feature>
<dbReference type="Proteomes" id="UP000664859">
    <property type="component" value="Unassembled WGS sequence"/>
</dbReference>
<dbReference type="SMART" id="SM00350">
    <property type="entry name" value="MCM"/>
    <property type="match status" value="1"/>
</dbReference>
<dbReference type="Pfam" id="PF17207">
    <property type="entry name" value="MCM_OB"/>
    <property type="match status" value="1"/>
</dbReference>
<feature type="compositionally biased region" description="Basic and acidic residues" evidence="12">
    <location>
        <begin position="711"/>
        <end position="729"/>
    </location>
</feature>
<dbReference type="EC" id="3.6.4.12" evidence="11"/>
<evidence type="ECO:0000256" key="9">
    <source>
        <dbReference type="ARBA" id="ARBA00023242"/>
    </source>
</evidence>
<evidence type="ECO:0000313" key="15">
    <source>
        <dbReference type="Proteomes" id="UP000664859"/>
    </source>
</evidence>
<dbReference type="GO" id="GO:0016787">
    <property type="term" value="F:hydrolase activity"/>
    <property type="evidence" value="ECO:0007669"/>
    <property type="project" value="UniProtKB-KW"/>
</dbReference>
<dbReference type="AlphaFoldDB" id="A0A835Z466"/>
<dbReference type="Pfam" id="PF00493">
    <property type="entry name" value="MCM"/>
    <property type="match status" value="1"/>
</dbReference>
<dbReference type="GO" id="GO:0003697">
    <property type="term" value="F:single-stranded DNA binding"/>
    <property type="evidence" value="ECO:0007669"/>
    <property type="project" value="TreeGrafter"/>
</dbReference>
<dbReference type="Pfam" id="PF17855">
    <property type="entry name" value="MCM_lid"/>
    <property type="match status" value="1"/>
</dbReference>
<proteinExistence type="inferred from homology"/>
<dbReference type="GO" id="GO:0006271">
    <property type="term" value="P:DNA strand elongation involved in DNA replication"/>
    <property type="evidence" value="ECO:0007669"/>
    <property type="project" value="TreeGrafter"/>
</dbReference>
<dbReference type="InterPro" id="IPR031327">
    <property type="entry name" value="MCM"/>
</dbReference>
<keyword evidence="6 11" id="KW-0347">Helicase</keyword>
<dbReference type="GO" id="GO:1902975">
    <property type="term" value="P:mitotic DNA replication initiation"/>
    <property type="evidence" value="ECO:0007669"/>
    <property type="project" value="TreeGrafter"/>
</dbReference>
<evidence type="ECO:0000256" key="12">
    <source>
        <dbReference type="SAM" id="MobiDB-lite"/>
    </source>
</evidence>
<dbReference type="PANTHER" id="PTHR11630:SF46">
    <property type="entry name" value="DNA REPLICATION LICENSING FACTOR MCM3-RELATED"/>
    <property type="match status" value="1"/>
</dbReference>
<comment type="function">
    <text evidence="11">Acts as component of the MCM2-7 complex (MCM complex) which is the replicative helicase essential for 'once per cell cycle' DNA replication initiation and elongation in eukaryotic cells. The active ATPase sites in the MCM2-7 ring are formed through the interaction surfaces of two neighboring subunits such that a critical structure of a conserved arginine finger motif is provided in trans relative to the ATP-binding site of the Walker A box of the adjacent subunit. The six ATPase active sites, however, are likely to contribute differentially to the complex helicase activity.</text>
</comment>
<dbReference type="PANTHER" id="PTHR11630">
    <property type="entry name" value="DNA REPLICATION LICENSING FACTOR MCM FAMILY MEMBER"/>
    <property type="match status" value="1"/>
</dbReference>
<keyword evidence="15" id="KW-1185">Reference proteome</keyword>
<dbReference type="PRINTS" id="PR01657">
    <property type="entry name" value="MCMFAMILY"/>
</dbReference>
<evidence type="ECO:0000256" key="11">
    <source>
        <dbReference type="RuleBase" id="RU368061"/>
    </source>
</evidence>
<dbReference type="PROSITE" id="PS50051">
    <property type="entry name" value="MCM_2"/>
    <property type="match status" value="1"/>
</dbReference>
<dbReference type="SUPFAM" id="SSF50249">
    <property type="entry name" value="Nucleic acid-binding proteins"/>
    <property type="match status" value="1"/>
</dbReference>
<evidence type="ECO:0000256" key="4">
    <source>
        <dbReference type="ARBA" id="ARBA00022741"/>
    </source>
</evidence>
<dbReference type="Gene3D" id="2.40.50.140">
    <property type="entry name" value="Nucleic acid-binding proteins"/>
    <property type="match status" value="1"/>
</dbReference>
<dbReference type="GO" id="GO:0005634">
    <property type="term" value="C:nucleus"/>
    <property type="evidence" value="ECO:0007669"/>
    <property type="project" value="UniProtKB-SubCell"/>
</dbReference>
<comment type="similarity">
    <text evidence="2 10">Belongs to the MCM family.</text>
</comment>
<comment type="subunit">
    <text evidence="11">Component of the MCM2-7 complex.</text>
</comment>
<dbReference type="PROSITE" id="PS00847">
    <property type="entry name" value="MCM_1"/>
    <property type="match status" value="1"/>
</dbReference>
<sequence length="798" mass="87503">MDMDVGLGGDGLPGDEGPQAADADAEQDLNELKGMMVEWLREAEDGEYMDRIGKLMATPKKLRLLISLNHLRKNQSLDVARLMRRPLPYMWAFREAAKEIALREDPSFAKVLRDREIGFEGAFGHQHVSPRSLISHFLKMLVCVEGIVTKCSNVRPKLMKSVHYCPATGEHTQREYRDGTSLELGLEIGGTMQMVTQGGQPTKDPENNTLEVEYGLCQYKDHQLPRSIEVLLDNDLVDRVKPGDRVQISGVYRAIAGSQDGGSGLFRTVLLANNIKPLGRDSSLVKVTGQDVQHIRELAPREDILELLGRSLAPSIYGHEHIKRALVLQLLGGEEKNLANGTHLRGDINLLMVGDPSTAKSQLLRAVLNIAPLAINTTGRGSSGVGLTAAVTTDKETGERRLEAGAMVLADRGIVCIDEFDKMSEIDRVAIHEVMEQQTVTIAKAGIHASLNARCSVVAAANPVYGQYDKTRRPQENIGLPDSLLSRFDLLFVVLDQLDPDNDRAISAHVLRGHRYRRPGSDMEPEPLGGRDSSAQTAADATADPDAPAPVFEAFSALLHGGAAREGGERPELLSQAFLKRYLHYAKQKQPELCDASRDFISAAYATLRGKQDTKTLPVTPRCLETLIRLSTAHAKARLGDTIEEADCQKALDLMMFALYHETQMEGAEDPGLEGQAAATGRASGRRSRADESESDGERSDDDLSTAAGKTRSDRQQKRARQGDQRAGADEEDRMAILKRFMSLQKNNCVDQMALLAFMDGLNADASQQFTPEEVTLLLTKAEEAGQVMFDGETIDLI</sequence>
<reference evidence="14" key="1">
    <citation type="submission" date="2021-02" db="EMBL/GenBank/DDBJ databases">
        <title>First Annotated Genome of the Yellow-green Alga Tribonema minus.</title>
        <authorList>
            <person name="Mahan K.M."/>
        </authorList>
    </citation>
    <scope>NUCLEOTIDE SEQUENCE</scope>
    <source>
        <strain evidence="14">UTEX B ZZ1240</strain>
    </source>
</reference>
<dbReference type="Gene3D" id="2.20.28.10">
    <property type="match status" value="1"/>
</dbReference>
<dbReference type="InterPro" id="IPR008046">
    <property type="entry name" value="Mcm3"/>
</dbReference>
<dbReference type="GO" id="GO:0005524">
    <property type="term" value="F:ATP binding"/>
    <property type="evidence" value="ECO:0007669"/>
    <property type="project" value="UniProtKB-UniRule"/>
</dbReference>
<name>A0A835Z466_9STRA</name>
<organism evidence="14 15">
    <name type="scientific">Tribonema minus</name>
    <dbReference type="NCBI Taxonomy" id="303371"/>
    <lineage>
        <taxon>Eukaryota</taxon>
        <taxon>Sar</taxon>
        <taxon>Stramenopiles</taxon>
        <taxon>Ochrophyta</taxon>
        <taxon>PX clade</taxon>
        <taxon>Xanthophyceae</taxon>
        <taxon>Tribonematales</taxon>
        <taxon>Tribonemataceae</taxon>
        <taxon>Tribonema</taxon>
    </lineage>
</organism>
<dbReference type="InterPro" id="IPR041562">
    <property type="entry name" value="MCM_lid"/>
</dbReference>
<dbReference type="Gene3D" id="3.40.50.300">
    <property type="entry name" value="P-loop containing nucleotide triphosphate hydrolases"/>
    <property type="match status" value="1"/>
</dbReference>
<evidence type="ECO:0000256" key="6">
    <source>
        <dbReference type="ARBA" id="ARBA00022806"/>
    </source>
</evidence>
<dbReference type="OrthoDB" id="1882346at2759"/>
<dbReference type="InterPro" id="IPR012340">
    <property type="entry name" value="NA-bd_OB-fold"/>
</dbReference>
<dbReference type="EMBL" id="JAFCMP010000156">
    <property type="protein sequence ID" value="KAG5184700.1"/>
    <property type="molecule type" value="Genomic_DNA"/>
</dbReference>
<keyword evidence="4 10" id="KW-0547">Nucleotide-binding</keyword>
<keyword evidence="5 11" id="KW-0378">Hydrolase</keyword>
<keyword evidence="9 11" id="KW-0539">Nucleus</keyword>
<accession>A0A835Z466</accession>
<protein>
    <recommendedName>
        <fullName evidence="11">DNA replication licensing factor MCM3</fullName>
        <ecNumber evidence="11">3.6.4.12</ecNumber>
    </recommendedName>
</protein>
<evidence type="ECO:0000256" key="1">
    <source>
        <dbReference type="ARBA" id="ARBA00004123"/>
    </source>
</evidence>
<dbReference type="GO" id="GO:0042555">
    <property type="term" value="C:MCM complex"/>
    <property type="evidence" value="ECO:0007669"/>
    <property type="project" value="UniProtKB-UniRule"/>
</dbReference>
<feature type="compositionally biased region" description="Gly residues" evidence="12">
    <location>
        <begin position="1"/>
        <end position="14"/>
    </location>
</feature>
<dbReference type="InterPro" id="IPR001208">
    <property type="entry name" value="MCM_dom"/>
</dbReference>
<dbReference type="Gene3D" id="3.30.1640.10">
    <property type="entry name" value="mini-chromosome maintenance (MCM) complex, chain A, domain 1"/>
    <property type="match status" value="1"/>
</dbReference>
<comment type="caution">
    <text evidence="14">The sequence shown here is derived from an EMBL/GenBank/DDBJ whole genome shotgun (WGS) entry which is preliminary data.</text>
</comment>
<feature type="compositionally biased region" description="Basic and acidic residues" evidence="12">
    <location>
        <begin position="688"/>
        <end position="698"/>
    </location>
</feature>
<comment type="subcellular location">
    <subcellularLocation>
        <location evidence="1 11">Nucleus</location>
    </subcellularLocation>
</comment>
<feature type="region of interest" description="Disordered" evidence="12">
    <location>
        <begin position="516"/>
        <end position="545"/>
    </location>
</feature>
<gene>
    <name evidence="14" type="ORF">JKP88DRAFT_268515</name>
</gene>
<feature type="region of interest" description="Disordered" evidence="12">
    <location>
        <begin position="1"/>
        <end position="23"/>
    </location>
</feature>
<comment type="catalytic activity">
    <reaction evidence="11">
        <text>ATP + H2O = ADP + phosphate + H(+)</text>
        <dbReference type="Rhea" id="RHEA:13065"/>
        <dbReference type="ChEBI" id="CHEBI:15377"/>
        <dbReference type="ChEBI" id="CHEBI:15378"/>
        <dbReference type="ChEBI" id="CHEBI:30616"/>
        <dbReference type="ChEBI" id="CHEBI:43474"/>
        <dbReference type="ChEBI" id="CHEBI:456216"/>
        <dbReference type="EC" id="3.6.4.12"/>
    </reaction>
</comment>
<evidence type="ECO:0000256" key="7">
    <source>
        <dbReference type="ARBA" id="ARBA00022840"/>
    </source>
</evidence>
<dbReference type="PRINTS" id="PR01659">
    <property type="entry name" value="MCMPROTEIN3"/>
</dbReference>
<dbReference type="InterPro" id="IPR027417">
    <property type="entry name" value="P-loop_NTPase"/>
</dbReference>
<dbReference type="GO" id="GO:0017116">
    <property type="term" value="F:single-stranded DNA helicase activity"/>
    <property type="evidence" value="ECO:0007669"/>
    <property type="project" value="TreeGrafter"/>
</dbReference>
<dbReference type="InterPro" id="IPR033762">
    <property type="entry name" value="MCM_OB"/>
</dbReference>